<dbReference type="AlphaFoldDB" id="A0A918B1Y7"/>
<reference evidence="2" key="1">
    <citation type="journal article" date="2014" name="Int. J. Syst. Evol. Microbiol.">
        <title>Complete genome sequence of Corynebacterium casei LMG S-19264T (=DSM 44701T), isolated from a smear-ripened cheese.</title>
        <authorList>
            <consortium name="US DOE Joint Genome Institute (JGI-PGF)"/>
            <person name="Walter F."/>
            <person name="Albersmeier A."/>
            <person name="Kalinowski J."/>
            <person name="Ruckert C."/>
        </authorList>
    </citation>
    <scope>NUCLEOTIDE SEQUENCE</scope>
    <source>
        <strain evidence="2">JCM 4335</strain>
    </source>
</reference>
<reference evidence="2" key="2">
    <citation type="submission" date="2020-09" db="EMBL/GenBank/DDBJ databases">
        <authorList>
            <person name="Sun Q."/>
            <person name="Ohkuma M."/>
        </authorList>
    </citation>
    <scope>NUCLEOTIDE SEQUENCE</scope>
    <source>
        <strain evidence="2">JCM 4335</strain>
    </source>
</reference>
<comment type="caution">
    <text evidence="2">The sequence shown here is derived from an EMBL/GenBank/DDBJ whole genome shotgun (WGS) entry which is preliminary data.</text>
</comment>
<evidence type="ECO:0000313" key="2">
    <source>
        <dbReference type="EMBL" id="GGQ13432.1"/>
    </source>
</evidence>
<keyword evidence="3" id="KW-1185">Reference proteome</keyword>
<protein>
    <submittedName>
        <fullName evidence="2">Uncharacterized protein</fullName>
    </submittedName>
</protein>
<evidence type="ECO:0000256" key="1">
    <source>
        <dbReference type="SAM" id="MobiDB-lite"/>
    </source>
</evidence>
<proteinExistence type="predicted"/>
<sequence>MFSGATRPNPRRRPHLLLSPLRTRPRSGATFKGPMVRAGRSSGKAALTRQHSDLARQQKAADELDQLVRAAHREGADPSSGADLARDAWRGPDNRQGPGR</sequence>
<feature type="region of interest" description="Disordered" evidence="1">
    <location>
        <begin position="71"/>
        <end position="100"/>
    </location>
</feature>
<dbReference type="Proteomes" id="UP000654123">
    <property type="component" value="Unassembled WGS sequence"/>
</dbReference>
<feature type="compositionally biased region" description="Basic and acidic residues" evidence="1">
    <location>
        <begin position="50"/>
        <end position="59"/>
    </location>
</feature>
<evidence type="ECO:0000313" key="3">
    <source>
        <dbReference type="Proteomes" id="UP000654123"/>
    </source>
</evidence>
<accession>A0A918B1Y7</accession>
<dbReference type="EMBL" id="BMSV01000006">
    <property type="protein sequence ID" value="GGQ13432.1"/>
    <property type="molecule type" value="Genomic_DNA"/>
</dbReference>
<name>A0A918B1Y7_9ACTN</name>
<feature type="compositionally biased region" description="Basic and acidic residues" evidence="1">
    <location>
        <begin position="84"/>
        <end position="93"/>
    </location>
</feature>
<gene>
    <name evidence="2" type="ORF">GCM10010249_35280</name>
</gene>
<feature type="region of interest" description="Disordered" evidence="1">
    <location>
        <begin position="1"/>
        <end position="59"/>
    </location>
</feature>
<organism evidence="2 3">
    <name type="scientific">Streptomyces roseolilacinus</name>
    <dbReference type="NCBI Taxonomy" id="66904"/>
    <lineage>
        <taxon>Bacteria</taxon>
        <taxon>Bacillati</taxon>
        <taxon>Actinomycetota</taxon>
        <taxon>Actinomycetes</taxon>
        <taxon>Kitasatosporales</taxon>
        <taxon>Streptomycetaceae</taxon>
        <taxon>Streptomyces</taxon>
    </lineage>
</organism>